<accession>A0ACB9XPD1</accession>
<evidence type="ECO:0000313" key="2">
    <source>
        <dbReference type="Proteomes" id="UP001057452"/>
    </source>
</evidence>
<keyword evidence="2" id="KW-1185">Reference proteome</keyword>
<sequence length="666" mass="72534">MSTNKVGVGPPKLESCWASGDGDHSVQVKIVQVPTTCKPSTVIAPPKIITASQVHQTTSSTVLTARHTSSPSVMVVSKVTTSGGVSAKIQPQVTKAALSQIASMTQATTQGRTLVITVPRATGPQPVSVAPRMPHTTSTQLPANFQIPPGMMLIRSESGQLMLVSQQALAQAQQAPRGVGGQAPKILVPQVSAAAGNKSNEKVTVIRLTAPPSFQPAPVQKTAMVKVMGVAPKPAVVQPLSAVSERGGQLRIQTVVTETKTDPADAVSQATLESVKKCKNFLVTLIKLASSDSRSPNMANNVRGLVRSLLEGKLEAEEFTEQLYRELKSTPQSCLVPFLKKSLPAVRRLTADPQLFIQQQNSTVTGHSLSTSLKVTQQPRAVTLTSGLVTFAQPRIDTSKISKPSPRNFTGTFTLKQPVIQDRPTKFAFKDSSGSYKEDDDINDVASMAGVNLREENAQILISVVGSVVQSCQDQPFLSPPPLLSRILRTGQGLGLTEVGPEVGALVSHATLEFLRGLLENNHKLCVQEDCWHSKVSDVRSQLRFLEEVESLKKKRKDDEERERLLRLARSRSHTEDPQLLLLKQRAKEMQQMEQAQVQQREANLTALAAIGPRRKRPLELTEGQVPVLPRQCAQRVSRVMLRDLLLCMEQDRFLRHSLTLYKAML</sequence>
<name>A0ACB9XPD1_CHAAC</name>
<gene>
    <name evidence="1" type="ORF">KUCAC02_022779</name>
</gene>
<organism evidence="1 2">
    <name type="scientific">Chaenocephalus aceratus</name>
    <name type="common">Blackfin icefish</name>
    <name type="synonym">Chaenichthys aceratus</name>
    <dbReference type="NCBI Taxonomy" id="36190"/>
    <lineage>
        <taxon>Eukaryota</taxon>
        <taxon>Metazoa</taxon>
        <taxon>Chordata</taxon>
        <taxon>Craniata</taxon>
        <taxon>Vertebrata</taxon>
        <taxon>Euteleostomi</taxon>
        <taxon>Actinopterygii</taxon>
        <taxon>Neopterygii</taxon>
        <taxon>Teleostei</taxon>
        <taxon>Neoteleostei</taxon>
        <taxon>Acanthomorphata</taxon>
        <taxon>Eupercaria</taxon>
        <taxon>Perciformes</taxon>
        <taxon>Notothenioidei</taxon>
        <taxon>Channichthyidae</taxon>
        <taxon>Chaenocephalus</taxon>
    </lineage>
</organism>
<dbReference type="EMBL" id="CM043788">
    <property type="protein sequence ID" value="KAI4828701.1"/>
    <property type="molecule type" value="Genomic_DNA"/>
</dbReference>
<evidence type="ECO:0000313" key="1">
    <source>
        <dbReference type="EMBL" id="KAI4828701.1"/>
    </source>
</evidence>
<reference evidence="1" key="1">
    <citation type="submission" date="2022-05" db="EMBL/GenBank/DDBJ databases">
        <title>Chromosome-level genome of Chaenocephalus aceratus.</title>
        <authorList>
            <person name="Park H."/>
        </authorList>
    </citation>
    <scope>NUCLEOTIDE SEQUENCE</scope>
    <source>
        <strain evidence="1">KU_202001</strain>
    </source>
</reference>
<dbReference type="Proteomes" id="UP001057452">
    <property type="component" value="Chromosome 4"/>
</dbReference>
<protein>
    <submittedName>
        <fullName evidence="1">Uncharacterized protein</fullName>
    </submittedName>
</protein>
<comment type="caution">
    <text evidence="1">The sequence shown here is derived from an EMBL/GenBank/DDBJ whole genome shotgun (WGS) entry which is preliminary data.</text>
</comment>
<proteinExistence type="predicted"/>